<feature type="compositionally biased region" description="Low complexity" evidence="6">
    <location>
        <begin position="26"/>
        <end position="43"/>
    </location>
</feature>
<dbReference type="Pfam" id="PF18137">
    <property type="entry name" value="WHD_ORC"/>
    <property type="match status" value="1"/>
</dbReference>
<dbReference type="GO" id="GO:0009744">
    <property type="term" value="P:response to sucrose"/>
    <property type="evidence" value="ECO:0007669"/>
    <property type="project" value="EnsemblPlants"/>
</dbReference>
<comment type="similarity">
    <text evidence="2">Belongs to the ORC3 family.</text>
</comment>
<dbReference type="Gramene" id="OBART10G09240.2">
    <property type="protein sequence ID" value="OBART10G09240.2"/>
    <property type="gene ID" value="OBART10G09240"/>
</dbReference>
<dbReference type="EnsemblPlants" id="OBART10G09240.2">
    <property type="protein sequence ID" value="OBART10G09240.2"/>
    <property type="gene ID" value="OBART10G09240"/>
</dbReference>
<dbReference type="PANTHER" id="PTHR12748:SF0">
    <property type="entry name" value="ORIGIN RECOGNITION COMPLEX SUBUNIT 3"/>
    <property type="match status" value="1"/>
</dbReference>
<evidence type="ECO:0000259" key="7">
    <source>
        <dbReference type="Pfam" id="PF07034"/>
    </source>
</evidence>
<dbReference type="GO" id="GO:0005664">
    <property type="term" value="C:nuclear origin of replication recognition complex"/>
    <property type="evidence" value="ECO:0007669"/>
    <property type="project" value="InterPro"/>
</dbReference>
<dbReference type="InterPro" id="IPR040855">
    <property type="entry name" value="ORC_WH_C"/>
</dbReference>
<keyword evidence="10" id="KW-1185">Reference proteome</keyword>
<dbReference type="CDD" id="cd20704">
    <property type="entry name" value="Orc3"/>
    <property type="match status" value="1"/>
</dbReference>
<reference evidence="9" key="1">
    <citation type="journal article" date="2009" name="Rice">
        <title>De Novo Next Generation Sequencing of Plant Genomes.</title>
        <authorList>
            <person name="Rounsley S."/>
            <person name="Marri P.R."/>
            <person name="Yu Y."/>
            <person name="He R."/>
            <person name="Sisneros N."/>
            <person name="Goicoechea J.L."/>
            <person name="Lee S.J."/>
            <person name="Angelova A."/>
            <person name="Kudrna D."/>
            <person name="Luo M."/>
            <person name="Affourtit J."/>
            <person name="Desany B."/>
            <person name="Knight J."/>
            <person name="Niazi F."/>
            <person name="Egholm M."/>
            <person name="Wing R.A."/>
        </authorList>
    </citation>
    <scope>NUCLEOTIDE SEQUENCE [LARGE SCALE GENOMIC DNA]</scope>
    <source>
        <strain evidence="9">cv. IRGC 105608</strain>
    </source>
</reference>
<dbReference type="AlphaFoldDB" id="A0A0D3HDF2"/>
<keyword evidence="4" id="KW-0238">DNA-binding</keyword>
<dbReference type="InterPro" id="IPR045667">
    <property type="entry name" value="ORC3_N"/>
</dbReference>
<feature type="domain" description="Origin recognition complex subunit 3 winged helix C-terminal" evidence="8">
    <location>
        <begin position="631"/>
        <end position="750"/>
    </location>
</feature>
<protein>
    <submittedName>
        <fullName evidence="9">Uncharacterized protein</fullName>
    </submittedName>
</protein>
<evidence type="ECO:0000256" key="5">
    <source>
        <dbReference type="ARBA" id="ARBA00023242"/>
    </source>
</evidence>
<proteinExistence type="inferred from homology"/>
<keyword evidence="3" id="KW-0235">DNA replication</keyword>
<evidence type="ECO:0000256" key="4">
    <source>
        <dbReference type="ARBA" id="ARBA00023125"/>
    </source>
</evidence>
<organism evidence="9">
    <name type="scientific">Oryza barthii</name>
    <dbReference type="NCBI Taxonomy" id="65489"/>
    <lineage>
        <taxon>Eukaryota</taxon>
        <taxon>Viridiplantae</taxon>
        <taxon>Streptophyta</taxon>
        <taxon>Embryophyta</taxon>
        <taxon>Tracheophyta</taxon>
        <taxon>Spermatophyta</taxon>
        <taxon>Magnoliopsida</taxon>
        <taxon>Liliopsida</taxon>
        <taxon>Poales</taxon>
        <taxon>Poaceae</taxon>
        <taxon>BOP clade</taxon>
        <taxon>Oryzoideae</taxon>
        <taxon>Oryzeae</taxon>
        <taxon>Oryzinae</taxon>
        <taxon>Oryza</taxon>
    </lineage>
</organism>
<evidence type="ECO:0000259" key="8">
    <source>
        <dbReference type="Pfam" id="PF18137"/>
    </source>
</evidence>
<evidence type="ECO:0000256" key="3">
    <source>
        <dbReference type="ARBA" id="ARBA00022705"/>
    </source>
</evidence>
<dbReference type="eggNOG" id="KOG2538">
    <property type="taxonomic scope" value="Eukaryota"/>
</dbReference>
<dbReference type="GO" id="GO:0031261">
    <property type="term" value="C:DNA replication preinitiation complex"/>
    <property type="evidence" value="ECO:0007669"/>
    <property type="project" value="TreeGrafter"/>
</dbReference>
<dbReference type="PaxDb" id="65489-OBART10G09240.2"/>
<evidence type="ECO:0000256" key="1">
    <source>
        <dbReference type="ARBA" id="ARBA00004123"/>
    </source>
</evidence>
<reference evidence="9" key="2">
    <citation type="submission" date="2015-03" db="UniProtKB">
        <authorList>
            <consortium name="EnsemblPlants"/>
        </authorList>
    </citation>
    <scope>IDENTIFICATION</scope>
</reference>
<dbReference type="Proteomes" id="UP000026960">
    <property type="component" value="Chromosome 10"/>
</dbReference>
<dbReference type="GO" id="GO:0006270">
    <property type="term" value="P:DNA replication initiation"/>
    <property type="evidence" value="ECO:0007669"/>
    <property type="project" value="TreeGrafter"/>
</dbReference>
<comment type="subcellular location">
    <subcellularLocation>
        <location evidence="1">Nucleus</location>
    </subcellularLocation>
</comment>
<feature type="domain" description="Origin recognition complex subunit 3 N-terminal" evidence="7">
    <location>
        <begin position="145"/>
        <end position="410"/>
    </location>
</feature>
<keyword evidence="5" id="KW-0539">Nucleus</keyword>
<evidence type="ECO:0000313" key="10">
    <source>
        <dbReference type="Proteomes" id="UP000026960"/>
    </source>
</evidence>
<dbReference type="PANTHER" id="PTHR12748">
    <property type="entry name" value="ORIGIN RECOGNITION COMPLEX SUBUNIT 3"/>
    <property type="match status" value="1"/>
</dbReference>
<evidence type="ECO:0000313" key="9">
    <source>
        <dbReference type="EnsemblPlants" id="OBART10G09240.2"/>
    </source>
</evidence>
<dbReference type="GO" id="GO:0003688">
    <property type="term" value="F:DNA replication origin binding"/>
    <property type="evidence" value="ECO:0007669"/>
    <property type="project" value="TreeGrafter"/>
</dbReference>
<name>A0A0D3HDF2_9ORYZ</name>
<evidence type="ECO:0000256" key="6">
    <source>
        <dbReference type="SAM" id="MobiDB-lite"/>
    </source>
</evidence>
<dbReference type="Pfam" id="PF07034">
    <property type="entry name" value="ORC3_N"/>
    <property type="match status" value="1"/>
</dbReference>
<dbReference type="InterPro" id="IPR020795">
    <property type="entry name" value="ORC3"/>
</dbReference>
<accession>A0A0D3HDF2</accession>
<dbReference type="GO" id="GO:0005656">
    <property type="term" value="C:nuclear pre-replicative complex"/>
    <property type="evidence" value="ECO:0007669"/>
    <property type="project" value="TreeGrafter"/>
</dbReference>
<feature type="region of interest" description="Disordered" evidence="6">
    <location>
        <begin position="26"/>
        <end position="75"/>
    </location>
</feature>
<evidence type="ECO:0000256" key="2">
    <source>
        <dbReference type="ARBA" id="ARBA00010977"/>
    </source>
</evidence>
<dbReference type="GO" id="GO:0048527">
    <property type="term" value="P:lateral root development"/>
    <property type="evidence" value="ECO:0007669"/>
    <property type="project" value="EnsemblPlants"/>
</dbReference>
<sequence length="752" mass="83700">MAAPPGEAPLTAATNIEPFYVLHKGGAAASSSSSSAPSLPSSGRARRRIDVSGPASPNPKPGKRSRDDDAAEDDDDDELYERLRLDAFHCVWSKIQSTINVQTQFPHIPSIRLLLTRLIPQQLQNLTSAISHLGIDPIFDCSCGQEVLRGISLKLFDQVLRWVQESFSAVRSIARPSAAEVRQPYPLLTDVICRKIPTAFVLTKNAEFVDDITTFRDLAEYLESNGCHLAKLSATELSEKNGVGCCFRSLLRQLLSDVPDVADIFALASWYSAAENYDQPIVVVIDDLEQCSGDVLGELVMILSEWVIKIPIFFVMGIATTLDAPRKLLSSEALQRLEPCKLTLGSPSDRMNALVEAILVKPCAGFCISHEVAVFLRNYFFKHDGTITSFISALKLACSKHFSVEPLSFLCMGMLEEDRENFWHDKFNALPQELRKYASGLPSCTREKDSTKSGDNMVDGLSELMNIQKDWSSVLLCLYEAGKHGKVQLLDIFCEAVNPDLHTQKAPNLPNEKSGTSRRFIDQVMDTIRYLPVETLFCLLEVWSIHLNGMDKITNKVKELQSTTISTDSVRITKDKWPRRSTNSTGNSTVALNDKVAMLLDDVTRKFLVSVECLPFHEIVCFKNALIGNPRRMVQLDLVKSHKHLKCSCCRKNGIAVSASMHDTSIMCNLAQEYGDVINLHDWYISFDGIINSVHSKIKRKPHTSPSKKKSKPVAAESEAMIQAVTELQITGLLRMPSKRRPDLVQRIAFGL</sequence>
<dbReference type="STRING" id="65489.A0A0D3HDF2"/>